<keyword evidence="6 8" id="KW-0808">Transferase</keyword>
<comment type="catalytic activity">
    <reaction evidence="7 8">
        <text>D-arabinose 5-phosphate + phosphoenolpyruvate + H2O = 3-deoxy-alpha-D-manno-2-octulosonate-8-phosphate + phosphate</text>
        <dbReference type="Rhea" id="RHEA:14053"/>
        <dbReference type="ChEBI" id="CHEBI:15377"/>
        <dbReference type="ChEBI" id="CHEBI:43474"/>
        <dbReference type="ChEBI" id="CHEBI:57693"/>
        <dbReference type="ChEBI" id="CHEBI:58702"/>
        <dbReference type="ChEBI" id="CHEBI:85985"/>
        <dbReference type="EC" id="2.5.1.55"/>
    </reaction>
</comment>
<dbReference type="HAMAP" id="MF_00056">
    <property type="entry name" value="KDO8P_synth"/>
    <property type="match status" value="1"/>
</dbReference>
<dbReference type="EC" id="2.5.1.55" evidence="8"/>
<comment type="pathway">
    <text evidence="2">Bacterial outer membrane biogenesis; lipopolysaccharide biosynthesis.</text>
</comment>
<dbReference type="EMBL" id="JACHXA010000005">
    <property type="protein sequence ID" value="MBB3065907.1"/>
    <property type="molecule type" value="Genomic_DNA"/>
</dbReference>
<evidence type="ECO:0000313" key="10">
    <source>
        <dbReference type="EMBL" id="MBB3065907.1"/>
    </source>
</evidence>
<evidence type="ECO:0000256" key="5">
    <source>
        <dbReference type="ARBA" id="ARBA00022490"/>
    </source>
</evidence>
<evidence type="ECO:0000256" key="4">
    <source>
        <dbReference type="ARBA" id="ARBA00010499"/>
    </source>
</evidence>
<dbReference type="GO" id="GO:0008676">
    <property type="term" value="F:3-deoxy-8-phosphooctulonate synthase activity"/>
    <property type="evidence" value="ECO:0007669"/>
    <property type="project" value="UniProtKB-UniRule"/>
</dbReference>
<dbReference type="PANTHER" id="PTHR21057">
    <property type="entry name" value="PHOSPHO-2-DEHYDRO-3-DEOXYHEPTONATE ALDOLASE"/>
    <property type="match status" value="1"/>
</dbReference>
<comment type="similarity">
    <text evidence="4 8">Belongs to the KdsA family.</text>
</comment>
<keyword evidence="5 8" id="KW-0963">Cytoplasm</keyword>
<dbReference type="NCBIfam" id="NF003543">
    <property type="entry name" value="PRK05198.1"/>
    <property type="match status" value="1"/>
</dbReference>
<dbReference type="Pfam" id="PF00793">
    <property type="entry name" value="DAHP_synth_1"/>
    <property type="match status" value="1"/>
</dbReference>
<dbReference type="NCBIfam" id="TIGR01362">
    <property type="entry name" value="KDO8P_synth"/>
    <property type="match status" value="1"/>
</dbReference>
<evidence type="ECO:0000256" key="2">
    <source>
        <dbReference type="ARBA" id="ARBA00004756"/>
    </source>
</evidence>
<dbReference type="InterPro" id="IPR006218">
    <property type="entry name" value="DAHP1/KDSA"/>
</dbReference>
<dbReference type="InterPro" id="IPR006269">
    <property type="entry name" value="KDO8P_synthase"/>
</dbReference>
<comment type="subcellular location">
    <subcellularLocation>
        <location evidence="1 8">Cytoplasm</location>
    </subcellularLocation>
</comment>
<dbReference type="UniPathway" id="UPA00357">
    <property type="reaction ID" value="UER00474"/>
</dbReference>
<dbReference type="Proteomes" id="UP000581135">
    <property type="component" value="Unassembled WGS sequence"/>
</dbReference>
<dbReference type="GO" id="GO:0005737">
    <property type="term" value="C:cytoplasm"/>
    <property type="evidence" value="ECO:0007669"/>
    <property type="project" value="UniProtKB-SubCell"/>
</dbReference>
<comment type="pathway">
    <text evidence="3 8">Carbohydrate biosynthesis; 3-deoxy-D-manno-octulosonate biosynthesis; 3-deoxy-D-manno-octulosonate from D-ribulose 5-phosphate: step 2/3.</text>
</comment>
<evidence type="ECO:0000256" key="3">
    <source>
        <dbReference type="ARBA" id="ARBA00004845"/>
    </source>
</evidence>
<dbReference type="Gene3D" id="3.20.20.70">
    <property type="entry name" value="Aldolase class I"/>
    <property type="match status" value="1"/>
</dbReference>
<dbReference type="AlphaFoldDB" id="A0A839SSR8"/>
<dbReference type="GO" id="GO:0019294">
    <property type="term" value="P:keto-3-deoxy-D-manno-octulosonic acid biosynthetic process"/>
    <property type="evidence" value="ECO:0007669"/>
    <property type="project" value="UniProtKB-UniRule"/>
</dbReference>
<dbReference type="InterPro" id="IPR013785">
    <property type="entry name" value="Aldolase_TIM"/>
</dbReference>
<reference evidence="10 11" key="1">
    <citation type="submission" date="2020-08" db="EMBL/GenBank/DDBJ databases">
        <title>Genomic Encyclopedia of Type Strains, Phase III (KMG-III): the genomes of soil and plant-associated and newly described type strains.</title>
        <authorList>
            <person name="Whitman W."/>
        </authorList>
    </citation>
    <scope>NUCLEOTIDE SEQUENCE [LARGE SCALE GENOMIC DNA]</scope>
    <source>
        <strain evidence="10 11">CECT 8803</strain>
    </source>
</reference>
<dbReference type="SUPFAM" id="SSF51569">
    <property type="entry name" value="Aldolase"/>
    <property type="match status" value="1"/>
</dbReference>
<accession>A0A839SSR8</accession>
<name>A0A839SSR8_9PROT</name>
<evidence type="ECO:0000256" key="8">
    <source>
        <dbReference type="HAMAP-Rule" id="MF_00056"/>
    </source>
</evidence>
<proteinExistence type="inferred from homology"/>
<evidence type="ECO:0000256" key="1">
    <source>
        <dbReference type="ARBA" id="ARBA00004496"/>
    </source>
</evidence>
<gene>
    <name evidence="8" type="primary">kdsA</name>
    <name evidence="10" type="ORF">FHR98_002203</name>
</gene>
<dbReference type="UniPathway" id="UPA00030"/>
<comment type="caution">
    <text evidence="10">The sequence shown here is derived from an EMBL/GenBank/DDBJ whole genome shotgun (WGS) entry which is preliminary data.</text>
</comment>
<evidence type="ECO:0000256" key="7">
    <source>
        <dbReference type="ARBA" id="ARBA00049112"/>
    </source>
</evidence>
<evidence type="ECO:0000256" key="6">
    <source>
        <dbReference type="ARBA" id="ARBA00022679"/>
    </source>
</evidence>
<protein>
    <recommendedName>
        <fullName evidence="8">2-dehydro-3-deoxyphosphooctonate aldolase</fullName>
        <ecNumber evidence="8">2.5.1.55</ecNumber>
    </recommendedName>
    <alternativeName>
        <fullName evidence="8">3-deoxy-D-manno-octulosonic acid 8-phosphate synthase</fullName>
    </alternativeName>
    <alternativeName>
        <fullName evidence="8">KDO-8-phosphate synthase</fullName>
        <shortName evidence="8">KDO 8-P synthase</shortName>
        <shortName evidence="8">KDOPS</shortName>
    </alternativeName>
    <alternativeName>
        <fullName evidence="8">Phospho-2-dehydro-3-deoxyoctonate aldolase</fullName>
    </alternativeName>
</protein>
<sequence length="283" mass="29509">MSGTSAQRVSIGELEVANDRPFTLIAGPCAIESRAHALETCASIKEITDRLGIGLIYKSSFDKANRTSLKAVRGIGMAEGIDILADVKATYACPVLTDVHAAEQCAPVAEAVDVLQIPAFLCRQTDLLVAAAQTGAAINVKKGQFLAPWDMIQVVAKLHGSGNDRVLVTERGASFGYNTLVADMRSLPIMARDTGSPVIFDATHSVQQPGGKGSASGGQREFAPVLARAAIAVGVAGVFAETHQDPDSAPSDGPNMIPLKELEGVLSILVALDAIAKANPVRI</sequence>
<evidence type="ECO:0000259" key="9">
    <source>
        <dbReference type="Pfam" id="PF00793"/>
    </source>
</evidence>
<organism evidence="10 11">
    <name type="scientific">Limibacillus halophilus</name>
    <dbReference type="NCBI Taxonomy" id="1579333"/>
    <lineage>
        <taxon>Bacteria</taxon>
        <taxon>Pseudomonadati</taxon>
        <taxon>Pseudomonadota</taxon>
        <taxon>Alphaproteobacteria</taxon>
        <taxon>Rhodospirillales</taxon>
        <taxon>Rhodovibrionaceae</taxon>
        <taxon>Limibacillus</taxon>
    </lineage>
</organism>
<evidence type="ECO:0000313" key="11">
    <source>
        <dbReference type="Proteomes" id="UP000581135"/>
    </source>
</evidence>
<keyword evidence="8" id="KW-0448">Lipopolysaccharide biosynthesis</keyword>
<feature type="domain" description="DAHP synthetase I/KDSA" evidence="9">
    <location>
        <begin position="17"/>
        <end position="275"/>
    </location>
</feature>
<keyword evidence="11" id="KW-1185">Reference proteome</keyword>
<dbReference type="RefSeq" id="WP_183416720.1">
    <property type="nucleotide sequence ID" value="NZ_JACHXA010000005.1"/>
</dbReference>